<sequence>MQEQVLYYSGALDQKTSEAILAALEACQIAYTVLEDSDLDQSIQSLLNTKKQAVIVNRRHQEACMLFREGKEQTFVKLRRAFAQRQIIYSGSKAVVTKHNRTWPFIKLLEEVEEEHRYFQLYEAILKQLKESEALREEAYEPHTYHKLQLARLHVFQTLQKQSDYSALLSVQAELQQALAQLCKK</sequence>
<dbReference type="InterPro" id="IPR016621">
    <property type="entry name" value="UCP014543"/>
</dbReference>
<dbReference type="Proteomes" id="UP001524435">
    <property type="component" value="Unassembled WGS sequence"/>
</dbReference>
<organism evidence="1 2">
    <name type="scientific">Massilicoli timonensis</name>
    <dbReference type="NCBI Taxonomy" id="2015901"/>
    <lineage>
        <taxon>Bacteria</taxon>
        <taxon>Bacillati</taxon>
        <taxon>Bacillota</taxon>
        <taxon>Erysipelotrichia</taxon>
        <taxon>Erysipelotrichales</taxon>
        <taxon>Erysipelotrichaceae</taxon>
        <taxon>Massilicoli</taxon>
    </lineage>
</organism>
<accession>A0ABT1SN54</accession>
<dbReference type="Pfam" id="PF12646">
    <property type="entry name" value="DUF3783"/>
    <property type="match status" value="1"/>
</dbReference>
<protein>
    <submittedName>
        <fullName evidence="1">DUF3783 domain-containing protein</fullName>
    </submittedName>
</protein>
<dbReference type="EMBL" id="JANGCH010000022">
    <property type="protein sequence ID" value="MCQ5122646.1"/>
    <property type="molecule type" value="Genomic_DNA"/>
</dbReference>
<proteinExistence type="predicted"/>
<dbReference type="RefSeq" id="WP_256198334.1">
    <property type="nucleotide sequence ID" value="NZ_CALVCM010000037.1"/>
</dbReference>
<reference evidence="1 2" key="1">
    <citation type="submission" date="2022-06" db="EMBL/GenBank/DDBJ databases">
        <title>Isolation of gut microbiota from human fecal samples.</title>
        <authorList>
            <person name="Pamer E.G."/>
            <person name="Barat B."/>
            <person name="Waligurski E."/>
            <person name="Medina S."/>
            <person name="Paddock L."/>
            <person name="Mostad J."/>
        </authorList>
    </citation>
    <scope>NUCLEOTIDE SEQUENCE [LARGE SCALE GENOMIC DNA]</scope>
    <source>
        <strain evidence="1 2">DFI.6.1</strain>
    </source>
</reference>
<name>A0ABT1SN54_9FIRM</name>
<comment type="caution">
    <text evidence="1">The sequence shown here is derived from an EMBL/GenBank/DDBJ whole genome shotgun (WGS) entry which is preliminary data.</text>
</comment>
<evidence type="ECO:0000313" key="2">
    <source>
        <dbReference type="Proteomes" id="UP001524435"/>
    </source>
</evidence>
<keyword evidence="2" id="KW-1185">Reference proteome</keyword>
<evidence type="ECO:0000313" key="1">
    <source>
        <dbReference type="EMBL" id="MCQ5122646.1"/>
    </source>
</evidence>
<gene>
    <name evidence="1" type="ORF">NE663_10330</name>
</gene>